<comment type="caution">
    <text evidence="1">The sequence shown here is derived from an EMBL/GenBank/DDBJ whole genome shotgun (WGS) entry which is preliminary data.</text>
</comment>
<gene>
    <name evidence="1" type="ORF">RS3R1_35670</name>
</gene>
<reference evidence="1" key="3">
    <citation type="journal article" date="2023" name="J. Biotechnol.">
        <title>Draft Genome Sequences of Endophytic Pseudomonas Strains, Isolated from the Interior of Brassicaceae Plants.</title>
        <authorList>
            <person name="Kaneko H."/>
            <person name="Furuya T."/>
        </authorList>
    </citation>
    <scope>NUCLEOTIDE SEQUENCE</scope>
    <source>
        <strain evidence="1">RS3R-1</strain>
    </source>
</reference>
<evidence type="ECO:0000313" key="2">
    <source>
        <dbReference type="Proteomes" id="UP001145022"/>
    </source>
</evidence>
<sequence length="118" mass="12864">MYLVPIAMSRCLAYQMRIIFEDLSITARLRAHIITMLILSSKGAGAMTDEYSLADVLERMYQNQLGIEAALMELVLVAEQQGLTEVGNNVRGALWGGGENAGHIKQGLAKLKGKNKNG</sequence>
<proteinExistence type="predicted"/>
<dbReference type="Proteomes" id="UP001145022">
    <property type="component" value="Unassembled WGS sequence"/>
</dbReference>
<dbReference type="EMBL" id="BSCQ01000042">
    <property type="protein sequence ID" value="GLH44479.1"/>
    <property type="molecule type" value="Genomic_DNA"/>
</dbReference>
<name>A0ABQ5PLS4_9PSED</name>
<evidence type="ECO:0000313" key="1">
    <source>
        <dbReference type="EMBL" id="GLH44479.1"/>
    </source>
</evidence>
<keyword evidence="2" id="KW-1185">Reference proteome</keyword>
<reference evidence="1" key="1">
    <citation type="journal article" date="2021" name="Sci. Rep.">
        <title>An efficient direct screening system for microorganisms that activate plant immune responses based on plant-microbe interactions using cultured plant cells.</title>
        <authorList>
            <person name="Kurokawa M."/>
            <person name="Nakano M."/>
            <person name="Kitahata N."/>
            <person name="Kuchitsu K."/>
            <person name="Furuya T."/>
        </authorList>
    </citation>
    <scope>NUCLEOTIDE SEQUENCE</scope>
    <source>
        <strain evidence="1">RS3R-1</strain>
    </source>
</reference>
<accession>A0ABQ5PLS4</accession>
<protein>
    <submittedName>
        <fullName evidence="1">Uncharacterized protein</fullName>
    </submittedName>
</protein>
<reference evidence="1" key="2">
    <citation type="submission" date="2022-11" db="EMBL/GenBank/DDBJ databases">
        <title>Draft genome sequencing of Pseudomonas atacamensis RS3R1.</title>
        <authorList>
            <person name="Furuya T."/>
            <person name="Kaneko H."/>
        </authorList>
    </citation>
    <scope>NUCLEOTIDE SEQUENCE</scope>
    <source>
        <strain evidence="1">RS3R-1</strain>
    </source>
</reference>
<organism evidence="1 2">
    <name type="scientific">Pseudomonas atacamensis</name>
    <dbReference type="NCBI Taxonomy" id="2565368"/>
    <lineage>
        <taxon>Bacteria</taxon>
        <taxon>Pseudomonadati</taxon>
        <taxon>Pseudomonadota</taxon>
        <taxon>Gammaproteobacteria</taxon>
        <taxon>Pseudomonadales</taxon>
        <taxon>Pseudomonadaceae</taxon>
        <taxon>Pseudomonas</taxon>
    </lineage>
</organism>